<feature type="signal peptide" evidence="3">
    <location>
        <begin position="1"/>
        <end position="28"/>
    </location>
</feature>
<dbReference type="AlphaFoldDB" id="A0A1S4FG86"/>
<reference evidence="4" key="2">
    <citation type="journal article" date="2007" name="Science">
        <title>Genome sequence of Aedes aegypti, a major arbovirus vector.</title>
        <authorList>
            <person name="Nene V."/>
            <person name="Wortman J.R."/>
            <person name="Lawson D."/>
            <person name="Haas B."/>
            <person name="Kodira C."/>
            <person name="Tu Z.J."/>
            <person name="Loftus B."/>
            <person name="Xi Z."/>
            <person name="Megy K."/>
            <person name="Grabherr M."/>
            <person name="Ren Q."/>
            <person name="Zdobnov E.M."/>
            <person name="Lobo N.F."/>
            <person name="Campbell K.S."/>
            <person name="Brown S.E."/>
            <person name="Bonaldo M.F."/>
            <person name="Zhu J."/>
            <person name="Sinkins S.P."/>
            <person name="Hogenkamp D.G."/>
            <person name="Amedeo P."/>
            <person name="Arensburger P."/>
            <person name="Atkinson P.W."/>
            <person name="Bidwell S."/>
            <person name="Biedler J."/>
            <person name="Birney E."/>
            <person name="Bruggner R.V."/>
            <person name="Costas J."/>
            <person name="Coy M.R."/>
            <person name="Crabtree J."/>
            <person name="Crawford M."/>
            <person name="Debruyn B."/>
            <person name="Decaprio D."/>
            <person name="Eiglmeier K."/>
            <person name="Eisenstadt E."/>
            <person name="El-Dorry H."/>
            <person name="Gelbart W.M."/>
            <person name="Gomes S.L."/>
            <person name="Hammond M."/>
            <person name="Hannick L.I."/>
            <person name="Hogan J.R."/>
            <person name="Holmes M.H."/>
            <person name="Jaffe D."/>
            <person name="Johnston J.S."/>
            <person name="Kennedy R.C."/>
            <person name="Koo H."/>
            <person name="Kravitz S."/>
            <person name="Kriventseva E.V."/>
            <person name="Kulp D."/>
            <person name="Labutti K."/>
            <person name="Lee E."/>
            <person name="Li S."/>
            <person name="Lovin D.D."/>
            <person name="Mao C."/>
            <person name="Mauceli E."/>
            <person name="Menck C.F."/>
            <person name="Miller J.R."/>
            <person name="Montgomery P."/>
            <person name="Mori A."/>
            <person name="Nascimento A.L."/>
            <person name="Naveira H.F."/>
            <person name="Nusbaum C."/>
            <person name="O'leary S."/>
            <person name="Orvis J."/>
            <person name="Pertea M."/>
            <person name="Quesneville H."/>
            <person name="Reidenbach K.R."/>
            <person name="Rogers Y.H."/>
            <person name="Roth C.W."/>
            <person name="Schneider J.R."/>
            <person name="Schatz M."/>
            <person name="Shumway M."/>
            <person name="Stanke M."/>
            <person name="Stinson E.O."/>
            <person name="Tubio J.M."/>
            <person name="Vanzee J.P."/>
            <person name="Verjovski-Almeida S."/>
            <person name="Werner D."/>
            <person name="White O."/>
            <person name="Wyder S."/>
            <person name="Zeng Q."/>
            <person name="Zhao Q."/>
            <person name="Zhao Y."/>
            <person name="Hill C.A."/>
            <person name="Raikhel A.S."/>
            <person name="Soares M.B."/>
            <person name="Knudson D.L."/>
            <person name="Lee N.H."/>
            <person name="Galagan J."/>
            <person name="Salzberg S.L."/>
            <person name="Paulsen I.T."/>
            <person name="Dimopoulos G."/>
            <person name="Collins F.H."/>
            <person name="Birren B."/>
            <person name="Fraser-Liggett C.M."/>
            <person name="Severson D.W."/>
        </authorList>
    </citation>
    <scope>NUCLEOTIDE SEQUENCE [LARGE SCALE GENOMIC DNA]</scope>
    <source>
        <strain evidence="4">Liverpool</strain>
    </source>
</reference>
<feature type="region of interest" description="Disordered" evidence="1">
    <location>
        <begin position="217"/>
        <end position="249"/>
    </location>
</feature>
<reference evidence="4" key="3">
    <citation type="submission" date="2012-09" db="EMBL/GenBank/DDBJ databases">
        <authorList>
            <consortium name="VectorBase"/>
        </authorList>
    </citation>
    <scope>NUCLEOTIDE SEQUENCE</scope>
    <source>
        <strain evidence="4">Liverpool</strain>
    </source>
</reference>
<dbReference type="OrthoDB" id="5846619at2759"/>
<feature type="chain" id="PRO_5036491614" evidence="3">
    <location>
        <begin position="29"/>
        <end position="475"/>
    </location>
</feature>
<feature type="transmembrane region" description="Helical" evidence="2">
    <location>
        <begin position="397"/>
        <end position="415"/>
    </location>
</feature>
<evidence type="ECO:0000256" key="3">
    <source>
        <dbReference type="SAM" id="SignalP"/>
    </source>
</evidence>
<keyword evidence="2" id="KW-0472">Membrane</keyword>
<feature type="compositionally biased region" description="Polar residues" evidence="1">
    <location>
        <begin position="268"/>
        <end position="288"/>
    </location>
</feature>
<evidence type="ECO:0000256" key="1">
    <source>
        <dbReference type="SAM" id="MobiDB-lite"/>
    </source>
</evidence>
<dbReference type="Proteomes" id="UP000682892">
    <property type="component" value="Unassembled WGS sequence"/>
</dbReference>
<feature type="compositionally biased region" description="Acidic residues" evidence="1">
    <location>
        <begin position="295"/>
        <end position="307"/>
    </location>
</feature>
<protein>
    <submittedName>
        <fullName evidence="4">AAEL007343-PA</fullName>
    </submittedName>
</protein>
<name>A0A1S4FG86_AEDAE</name>
<feature type="region of interest" description="Disordered" evidence="1">
    <location>
        <begin position="264"/>
        <end position="376"/>
    </location>
</feature>
<dbReference type="PANTHER" id="PTHR16502">
    <property type="entry name" value="KERATINOCYTE-ASSOCIATED TRANSMEMBRANE PROTEIN 2"/>
    <property type="match status" value="1"/>
</dbReference>
<dbReference type="OMA" id="MDEVEFH"/>
<gene>
    <name evidence="4" type="ORF">AaeL_AAEL007343</name>
</gene>
<dbReference type="Pfam" id="PF17818">
    <property type="entry name" value="KCT2"/>
    <property type="match status" value="1"/>
</dbReference>
<keyword evidence="3" id="KW-0732">Signal</keyword>
<reference evidence="4" key="1">
    <citation type="submission" date="2005-10" db="EMBL/GenBank/DDBJ databases">
        <authorList>
            <person name="Loftus B.J."/>
            <person name="Nene V.M."/>
            <person name="Hannick L.I."/>
            <person name="Bidwell S."/>
            <person name="Haas B."/>
            <person name="Amedeo P."/>
            <person name="Orvis J."/>
            <person name="Wortman J.R."/>
            <person name="White O.R."/>
            <person name="Salzberg S."/>
            <person name="Shumway M."/>
            <person name="Koo H."/>
            <person name="Zhao Y."/>
            <person name="Holmes M."/>
            <person name="Miller J."/>
            <person name="Schatz M."/>
            <person name="Pop M."/>
            <person name="Pai G."/>
            <person name="Utterback T."/>
            <person name="Rogers Y.-H."/>
            <person name="Kravitz S."/>
            <person name="Fraser C.M."/>
        </authorList>
    </citation>
    <scope>NUCLEOTIDE SEQUENCE</scope>
    <source>
        <strain evidence="4">Liverpool</strain>
    </source>
</reference>
<evidence type="ECO:0000313" key="4">
    <source>
        <dbReference type="EMBL" id="EAT40993.1"/>
    </source>
</evidence>
<evidence type="ECO:0000256" key="2">
    <source>
        <dbReference type="SAM" id="Phobius"/>
    </source>
</evidence>
<feature type="compositionally biased region" description="Acidic residues" evidence="1">
    <location>
        <begin position="329"/>
        <end position="340"/>
    </location>
</feature>
<dbReference type="PANTHER" id="PTHR16502:SF0">
    <property type="entry name" value="KERATINOCYTE-ASSOCIATED TRANSMEMBRANE PROTEIN 2"/>
    <property type="match status" value="1"/>
</dbReference>
<organism evidence="4 5">
    <name type="scientific">Aedes aegypti</name>
    <name type="common">Yellowfever mosquito</name>
    <name type="synonym">Culex aegypti</name>
    <dbReference type="NCBI Taxonomy" id="7159"/>
    <lineage>
        <taxon>Eukaryota</taxon>
        <taxon>Metazoa</taxon>
        <taxon>Ecdysozoa</taxon>
        <taxon>Arthropoda</taxon>
        <taxon>Hexapoda</taxon>
        <taxon>Insecta</taxon>
        <taxon>Pterygota</taxon>
        <taxon>Neoptera</taxon>
        <taxon>Endopterygota</taxon>
        <taxon>Diptera</taxon>
        <taxon>Nematocera</taxon>
        <taxon>Culicoidea</taxon>
        <taxon>Culicidae</taxon>
        <taxon>Culicinae</taxon>
        <taxon>Aedini</taxon>
        <taxon>Aedes</taxon>
        <taxon>Stegomyia</taxon>
    </lineage>
</organism>
<dbReference type="KEGG" id="aag:5569056"/>
<proteinExistence type="predicted"/>
<dbReference type="EMBL" id="CH477434">
    <property type="protein sequence ID" value="EAT40993.1"/>
    <property type="molecule type" value="Genomic_DNA"/>
</dbReference>
<keyword evidence="2" id="KW-1133">Transmembrane helix</keyword>
<sequence length="475" mass="51429">MPFQNNFASKVVLVIASLLVHHALVARCAPPGPLPEAMHPVNPSSGNATSNETPLLDESKLPFLSNCNADIISGKLCDLYRSLATTVLTQRKPEPVTVDEVQKVIAEKVDANNFCDNLSPVLRNRKAKHPELTGDDSPLEKEVRCSLWCVAMNDDMTDIYVKPICKVLLWGFQQEVLAKVLPEDPAKKVAASVVVPPMPVESGNLPEVVKNDVSLDKPAESAAVQPNISDPEKPVQNQSGSKANGAEDTKVSVADAAVVNAPSDSVAVKSQATTGKAVTTVSSVQQKPAPSDKENPDEDDLQVDANEEQNQHNLNDINNEEGLNNIMDNGEEYGDEDETEQQSILPKESPVKEGSPLGGQDVLGSRDSDGFSVEQPAASAVQIERVDPFFDQDDSNFFSYFMFMMFACIVCYVAYHNKSKLLALLVEGRRSNSGRGGFSKGRKHTAAYRKLDSNLEEAITSNASASSRSTSQIIY</sequence>
<dbReference type="InterPro" id="IPR037645">
    <property type="entry name" value="KCT2"/>
</dbReference>
<accession>A0A1S4FG86</accession>
<evidence type="ECO:0000313" key="5">
    <source>
        <dbReference type="Proteomes" id="UP000682892"/>
    </source>
</evidence>
<dbReference type="HOGENOM" id="CLU_550090_0_0_1"/>
<keyword evidence="2" id="KW-0812">Transmembrane</keyword>